<comment type="caution">
    <text evidence="2">The sequence shown here is derived from an EMBL/GenBank/DDBJ whole genome shotgun (WGS) entry which is preliminary data.</text>
</comment>
<dbReference type="SUPFAM" id="SSF101874">
    <property type="entry name" value="YceI-like"/>
    <property type="match status" value="1"/>
</dbReference>
<dbReference type="EMBL" id="QRDV01000004">
    <property type="protein sequence ID" value="RED43968.1"/>
    <property type="molecule type" value="Genomic_DNA"/>
</dbReference>
<dbReference type="OrthoDB" id="951410at2"/>
<keyword evidence="3" id="KW-1185">Reference proteome</keyword>
<accession>A0A3D9H371</accession>
<evidence type="ECO:0000313" key="3">
    <source>
        <dbReference type="Proteomes" id="UP000256980"/>
    </source>
</evidence>
<sequence>MKTSFLKIFTVVALIAFTGCKDKAKEAETTSTEEAAVAEVTAVAYAVNSDQSMIEWKGFKPTGSHNGTISIKEGKLELNDGAIESGNFTIDMNSIVVADIPVEDEGNAKLTGHLKNADFFNVEAFPTASFEVTGIATADGKTMLSGNLTIKEKTNNISFPVTTEVNDNVVTLKSETFSIDRSKWNVEYGSKSFFDNLGDKFINDDMEMKVTVTAEKI</sequence>
<dbReference type="InterPro" id="IPR036761">
    <property type="entry name" value="TTHA0802/YceI-like_sf"/>
</dbReference>
<dbReference type="PANTHER" id="PTHR34406">
    <property type="entry name" value="PROTEIN YCEI"/>
    <property type="match status" value="1"/>
</dbReference>
<dbReference type="SMART" id="SM00867">
    <property type="entry name" value="YceI"/>
    <property type="match status" value="1"/>
</dbReference>
<organism evidence="2 3">
    <name type="scientific">Winogradskyella eximia</name>
    <dbReference type="NCBI Taxonomy" id="262006"/>
    <lineage>
        <taxon>Bacteria</taxon>
        <taxon>Pseudomonadati</taxon>
        <taxon>Bacteroidota</taxon>
        <taxon>Flavobacteriia</taxon>
        <taxon>Flavobacteriales</taxon>
        <taxon>Flavobacteriaceae</taxon>
        <taxon>Winogradskyella</taxon>
    </lineage>
</organism>
<evidence type="ECO:0000313" key="2">
    <source>
        <dbReference type="EMBL" id="RED43968.1"/>
    </source>
</evidence>
<proteinExistence type="predicted"/>
<dbReference type="InterPro" id="IPR007372">
    <property type="entry name" value="Lipid/polyisoprenoid-bd_YceI"/>
</dbReference>
<dbReference type="PROSITE" id="PS51257">
    <property type="entry name" value="PROKAR_LIPOPROTEIN"/>
    <property type="match status" value="1"/>
</dbReference>
<feature type="domain" description="Lipid/polyisoprenoid-binding YceI-like" evidence="1">
    <location>
        <begin position="44"/>
        <end position="215"/>
    </location>
</feature>
<dbReference type="AlphaFoldDB" id="A0A3D9H371"/>
<gene>
    <name evidence="2" type="ORF">DFQ10_104159</name>
</gene>
<dbReference type="PANTHER" id="PTHR34406:SF1">
    <property type="entry name" value="PROTEIN YCEI"/>
    <property type="match status" value="1"/>
</dbReference>
<dbReference type="RefSeq" id="WP_115817378.1">
    <property type="nucleotide sequence ID" value="NZ_QRDV01000004.1"/>
</dbReference>
<reference evidence="2 3" key="1">
    <citation type="submission" date="2018-07" db="EMBL/GenBank/DDBJ databases">
        <title>Genomic Encyclopedia of Type Strains, Phase III (KMG-III): the genomes of soil and plant-associated and newly described type strains.</title>
        <authorList>
            <person name="Whitman W."/>
        </authorList>
    </citation>
    <scope>NUCLEOTIDE SEQUENCE [LARGE SCALE GENOMIC DNA]</scope>
    <source>
        <strain evidence="2 3">CECT 7946</strain>
    </source>
</reference>
<dbReference type="Proteomes" id="UP000256980">
    <property type="component" value="Unassembled WGS sequence"/>
</dbReference>
<dbReference type="Pfam" id="PF04264">
    <property type="entry name" value="YceI"/>
    <property type="match status" value="1"/>
</dbReference>
<evidence type="ECO:0000259" key="1">
    <source>
        <dbReference type="SMART" id="SM00867"/>
    </source>
</evidence>
<name>A0A3D9H371_9FLAO</name>
<dbReference type="Gene3D" id="2.40.128.110">
    <property type="entry name" value="Lipid/polyisoprenoid-binding, YceI-like"/>
    <property type="match status" value="1"/>
</dbReference>
<protein>
    <submittedName>
        <fullName evidence="2">Polyisoprenoid-binding protein YceI</fullName>
    </submittedName>
</protein>